<feature type="transmembrane region" description="Helical" evidence="1">
    <location>
        <begin position="18"/>
        <end position="40"/>
    </location>
</feature>
<feature type="transmembrane region" description="Helical" evidence="1">
    <location>
        <begin position="91"/>
        <end position="112"/>
    </location>
</feature>
<feature type="transmembrane region" description="Helical" evidence="1">
    <location>
        <begin position="181"/>
        <end position="204"/>
    </location>
</feature>
<accession>A0A0C2YY83</accession>
<dbReference type="STRING" id="686832.A0A0C2YY83"/>
<keyword evidence="1" id="KW-0472">Membrane</keyword>
<proteinExistence type="predicted"/>
<reference evidence="3" key="2">
    <citation type="submission" date="2015-01" db="EMBL/GenBank/DDBJ databases">
        <title>Evolutionary Origins and Diversification of the Mycorrhizal Mutualists.</title>
        <authorList>
            <consortium name="DOE Joint Genome Institute"/>
            <consortium name="Mycorrhizal Genomics Consortium"/>
            <person name="Kohler A."/>
            <person name="Kuo A."/>
            <person name="Nagy L.G."/>
            <person name="Floudas D."/>
            <person name="Copeland A."/>
            <person name="Barry K.W."/>
            <person name="Cichocki N."/>
            <person name="Veneault-Fourrey C."/>
            <person name="LaButti K."/>
            <person name="Lindquist E.A."/>
            <person name="Lipzen A."/>
            <person name="Lundell T."/>
            <person name="Morin E."/>
            <person name="Murat C."/>
            <person name="Riley R."/>
            <person name="Ohm R."/>
            <person name="Sun H."/>
            <person name="Tunlid A."/>
            <person name="Henrissat B."/>
            <person name="Grigoriev I.V."/>
            <person name="Hibbett D.S."/>
            <person name="Martin F."/>
        </authorList>
    </citation>
    <scope>NUCLEOTIDE SEQUENCE [LARGE SCALE GENOMIC DNA]</scope>
    <source>
        <strain evidence="3">h7</strain>
    </source>
</reference>
<dbReference type="EMBL" id="KN831771">
    <property type="protein sequence ID" value="KIM45952.1"/>
    <property type="molecule type" value="Genomic_DNA"/>
</dbReference>
<evidence type="ECO:0000313" key="3">
    <source>
        <dbReference type="Proteomes" id="UP000053424"/>
    </source>
</evidence>
<keyword evidence="3" id="KW-1185">Reference proteome</keyword>
<evidence type="ECO:0000313" key="2">
    <source>
        <dbReference type="EMBL" id="KIM45952.1"/>
    </source>
</evidence>
<sequence length="322" mass="35698">MSVANAPVNIVRGTHAQLILFLVLNMWTSHFGLPVILGIVLLSKRVQRHPTFVNLLLAFIIVGISSSLLVYAGKTTGPEPSSILCLLQASLLYGVPALTSTAALILVFRMFITIRATFYGADDYDRDHVIRLWAMLIAPYVAFFISVLATAIIGAANPGRISRSRRFFYCSVESDSLTNTLTIFSAITLFSTLVLIVWTVVLLFRRWQLSKRGSYLKWTVDLSLPLRIIAFGIYIIAAMSLSLLSIKSPSNPAPDLVIASASTAVVLVFGTQTDILGVLCFWRRPRDKVSETFHVDLNQAFDQLEESRPWASKPLPPKPRPF</sequence>
<dbReference type="AlphaFoldDB" id="A0A0C2YY83"/>
<feature type="transmembrane region" description="Helical" evidence="1">
    <location>
        <begin position="132"/>
        <end position="156"/>
    </location>
</feature>
<feature type="transmembrane region" description="Helical" evidence="1">
    <location>
        <begin position="52"/>
        <end position="71"/>
    </location>
</feature>
<evidence type="ECO:0000256" key="1">
    <source>
        <dbReference type="SAM" id="Phobius"/>
    </source>
</evidence>
<feature type="transmembrane region" description="Helical" evidence="1">
    <location>
        <begin position="224"/>
        <end position="244"/>
    </location>
</feature>
<keyword evidence="1" id="KW-0812">Transmembrane</keyword>
<dbReference type="OrthoDB" id="3222065at2759"/>
<reference evidence="2 3" key="1">
    <citation type="submission" date="2014-04" db="EMBL/GenBank/DDBJ databases">
        <authorList>
            <consortium name="DOE Joint Genome Institute"/>
            <person name="Kuo A."/>
            <person name="Gay G."/>
            <person name="Dore J."/>
            <person name="Kohler A."/>
            <person name="Nagy L.G."/>
            <person name="Floudas D."/>
            <person name="Copeland A."/>
            <person name="Barry K.W."/>
            <person name="Cichocki N."/>
            <person name="Veneault-Fourrey C."/>
            <person name="LaButti K."/>
            <person name="Lindquist E.A."/>
            <person name="Lipzen A."/>
            <person name="Lundell T."/>
            <person name="Morin E."/>
            <person name="Murat C."/>
            <person name="Sun H."/>
            <person name="Tunlid A."/>
            <person name="Henrissat B."/>
            <person name="Grigoriev I.V."/>
            <person name="Hibbett D.S."/>
            <person name="Martin F."/>
            <person name="Nordberg H.P."/>
            <person name="Cantor M.N."/>
            <person name="Hua S.X."/>
        </authorList>
    </citation>
    <scope>NUCLEOTIDE SEQUENCE [LARGE SCALE GENOMIC DNA]</scope>
    <source>
        <strain evidence="3">h7</strain>
    </source>
</reference>
<gene>
    <name evidence="2" type="ORF">M413DRAFT_298403</name>
</gene>
<keyword evidence="1" id="KW-1133">Transmembrane helix</keyword>
<protein>
    <recommendedName>
        <fullName evidence="4">G-protein coupled receptors family 1 profile domain-containing protein</fullName>
    </recommendedName>
</protein>
<name>A0A0C2YY83_HEBCY</name>
<feature type="transmembrane region" description="Helical" evidence="1">
    <location>
        <begin position="256"/>
        <end position="282"/>
    </location>
</feature>
<dbReference type="HOGENOM" id="CLU_065186_1_0_1"/>
<dbReference type="Proteomes" id="UP000053424">
    <property type="component" value="Unassembled WGS sequence"/>
</dbReference>
<organism evidence="2 3">
    <name type="scientific">Hebeloma cylindrosporum</name>
    <dbReference type="NCBI Taxonomy" id="76867"/>
    <lineage>
        <taxon>Eukaryota</taxon>
        <taxon>Fungi</taxon>
        <taxon>Dikarya</taxon>
        <taxon>Basidiomycota</taxon>
        <taxon>Agaricomycotina</taxon>
        <taxon>Agaricomycetes</taxon>
        <taxon>Agaricomycetidae</taxon>
        <taxon>Agaricales</taxon>
        <taxon>Agaricineae</taxon>
        <taxon>Hymenogastraceae</taxon>
        <taxon>Hebeloma</taxon>
    </lineage>
</organism>
<evidence type="ECO:0008006" key="4">
    <source>
        <dbReference type="Google" id="ProtNLM"/>
    </source>
</evidence>